<keyword evidence="1" id="KW-0862">Zinc</keyword>
<dbReference type="InterPro" id="IPR036236">
    <property type="entry name" value="Znf_C2H2_sf"/>
</dbReference>
<dbReference type="InParanoid" id="G4TJZ2"/>
<feature type="region of interest" description="Disordered" evidence="2">
    <location>
        <begin position="701"/>
        <end position="765"/>
    </location>
</feature>
<feature type="region of interest" description="Disordered" evidence="2">
    <location>
        <begin position="470"/>
        <end position="581"/>
    </location>
</feature>
<sequence length="765" mass="82591">MAHNAHHHDVFRQEGPTPGAEHHPASVHAPTLSMSMNLRNSSQNSLSASPMSPSAHRQVQGPIFGAFGAFSSAEANAALLNQSASQYGSPDNQGTFSPHLATPLDVGHFSPNQHAHPAQFYVHTHRLSSSTSINSIPPTSGVNTAIPGSANAAFFSSSPPSSTPYSTLSSPSAPVGVGSYPIEAPPLFSSSNNYPAAHPESMDYVMAEGKPVLTRLNLGATVLGEGVMAPLKGSLPQESKQATMAHYPSQQHSLYAAFEPQFVPPRPVQDANALQLNPNSSSSSLDSSQPSLPLHLVQRIQELEHPEEQREVFNRLQEWTSSLDPRHYEDLERMTLIVKIMCDWYSQRRRPANADLMSFAEGRYGAPGEAAGQSADSLFASPISPVKAKRGRRKTLEASVPLPASSTAGQRGGPDYYVCLWPNCKKPPLQARTDRVQEETLIHLNLKTHCCTYCDKRYLRNNDLKRHIAKSHHDQTQSNFPTLPSTSGPLSALQSPVDSVTSLRQPSALATRTKRRNPYDRITSTNPANSSGTSSGVASRSASNSPVVQRSAVGASPRSPRSPFPHFTSIDTTSPSDSQLQTGLMGLFQPLGAASTAFPGLNLTEEVTSQPQSAIVNEFAQDGTSHERVNEQQELHYHPTQYPSATTTINAQPPTLTHLAQAWTPPMNVSMPQRPIIHSQPNIRDLQYDYSAAYGSSLQYGASSSGQAPYTVPSQSVPTTSSTQPTSQQRQQPLGLSYSDLFPRAAASSTSKSGSNGRRLTKKRR</sequence>
<feature type="compositionally biased region" description="Polar residues" evidence="2">
    <location>
        <begin position="476"/>
        <end position="510"/>
    </location>
</feature>
<organism evidence="4 5">
    <name type="scientific">Serendipita indica (strain DSM 11827)</name>
    <name type="common">Root endophyte fungus</name>
    <name type="synonym">Piriformospora indica</name>
    <dbReference type="NCBI Taxonomy" id="1109443"/>
    <lineage>
        <taxon>Eukaryota</taxon>
        <taxon>Fungi</taxon>
        <taxon>Dikarya</taxon>
        <taxon>Basidiomycota</taxon>
        <taxon>Agaricomycotina</taxon>
        <taxon>Agaricomycetes</taxon>
        <taxon>Sebacinales</taxon>
        <taxon>Serendipitaceae</taxon>
        <taxon>Serendipita</taxon>
    </lineage>
</organism>
<protein>
    <recommendedName>
        <fullName evidence="3">C2H2-type domain-containing protein</fullName>
    </recommendedName>
</protein>
<gene>
    <name evidence="4" type="ORF">PIIN_05575</name>
</gene>
<feature type="compositionally biased region" description="Low complexity" evidence="2">
    <location>
        <begin position="274"/>
        <end position="290"/>
    </location>
</feature>
<feature type="region of interest" description="Disordered" evidence="2">
    <location>
        <begin position="268"/>
        <end position="290"/>
    </location>
</feature>
<dbReference type="SUPFAM" id="SSF57667">
    <property type="entry name" value="beta-beta-alpha zinc fingers"/>
    <property type="match status" value="1"/>
</dbReference>
<feature type="compositionally biased region" description="Polar residues" evidence="2">
    <location>
        <begin position="747"/>
        <end position="758"/>
    </location>
</feature>
<evidence type="ECO:0000256" key="1">
    <source>
        <dbReference type="PROSITE-ProRule" id="PRU00042"/>
    </source>
</evidence>
<reference evidence="4 5" key="1">
    <citation type="journal article" date="2011" name="PLoS Pathog.">
        <title>Endophytic Life Strategies Decoded by Genome and Transcriptome Analyses of the Mutualistic Root Symbiont Piriformospora indica.</title>
        <authorList>
            <person name="Zuccaro A."/>
            <person name="Lahrmann U."/>
            <person name="Guldener U."/>
            <person name="Langen G."/>
            <person name="Pfiffi S."/>
            <person name="Biedenkopf D."/>
            <person name="Wong P."/>
            <person name="Samans B."/>
            <person name="Grimm C."/>
            <person name="Basiewicz M."/>
            <person name="Murat C."/>
            <person name="Martin F."/>
            <person name="Kogel K.H."/>
        </authorList>
    </citation>
    <scope>NUCLEOTIDE SEQUENCE [LARGE SCALE GENOMIC DNA]</scope>
    <source>
        <strain evidence="4 5">DSM 11827</strain>
    </source>
</reference>
<dbReference type="HOGENOM" id="CLU_364898_0_0_1"/>
<dbReference type="PROSITE" id="PS50157">
    <property type="entry name" value="ZINC_FINGER_C2H2_2"/>
    <property type="match status" value="1"/>
</dbReference>
<comment type="caution">
    <text evidence="4">The sequence shown here is derived from an EMBL/GenBank/DDBJ whole genome shotgun (WGS) entry which is preliminary data.</text>
</comment>
<proteinExistence type="predicted"/>
<evidence type="ECO:0000313" key="4">
    <source>
        <dbReference type="EMBL" id="CCA71639.1"/>
    </source>
</evidence>
<feature type="compositionally biased region" description="Polar residues" evidence="2">
    <location>
        <begin position="569"/>
        <end position="581"/>
    </location>
</feature>
<dbReference type="PROSITE" id="PS00028">
    <property type="entry name" value="ZINC_FINGER_C2H2_1"/>
    <property type="match status" value="1"/>
</dbReference>
<dbReference type="OrthoDB" id="8117402at2759"/>
<keyword evidence="1" id="KW-0479">Metal-binding</keyword>
<evidence type="ECO:0000313" key="5">
    <source>
        <dbReference type="Proteomes" id="UP000007148"/>
    </source>
</evidence>
<feature type="compositionally biased region" description="Low complexity" evidence="2">
    <location>
        <begin position="709"/>
        <end position="733"/>
    </location>
</feature>
<dbReference type="AlphaFoldDB" id="G4TJZ2"/>
<name>G4TJZ2_SERID</name>
<evidence type="ECO:0000256" key="2">
    <source>
        <dbReference type="SAM" id="MobiDB-lite"/>
    </source>
</evidence>
<feature type="compositionally biased region" description="Low complexity" evidence="2">
    <location>
        <begin position="528"/>
        <end position="545"/>
    </location>
</feature>
<evidence type="ECO:0000259" key="3">
    <source>
        <dbReference type="PROSITE" id="PS50157"/>
    </source>
</evidence>
<keyword evidence="5" id="KW-1185">Reference proteome</keyword>
<dbReference type="InterPro" id="IPR013087">
    <property type="entry name" value="Znf_C2H2_type"/>
</dbReference>
<accession>G4TJZ2</accession>
<dbReference type="GO" id="GO:0008270">
    <property type="term" value="F:zinc ion binding"/>
    <property type="evidence" value="ECO:0007669"/>
    <property type="project" value="UniProtKB-KW"/>
</dbReference>
<dbReference type="Proteomes" id="UP000007148">
    <property type="component" value="Unassembled WGS sequence"/>
</dbReference>
<feature type="region of interest" description="Disordered" evidence="2">
    <location>
        <begin position="1"/>
        <end position="26"/>
    </location>
</feature>
<keyword evidence="1" id="KW-0863">Zinc-finger</keyword>
<dbReference type="EMBL" id="CAFZ01000128">
    <property type="protein sequence ID" value="CCA71639.1"/>
    <property type="molecule type" value="Genomic_DNA"/>
</dbReference>
<feature type="domain" description="C2H2-type" evidence="3">
    <location>
        <begin position="449"/>
        <end position="477"/>
    </location>
</feature>